<evidence type="ECO:0000313" key="2">
    <source>
        <dbReference type="EMBL" id="ACM07252.1"/>
    </source>
</evidence>
<evidence type="ECO:0000256" key="1">
    <source>
        <dbReference type="SAM" id="MobiDB-lite"/>
    </source>
</evidence>
<proteinExistence type="predicted"/>
<dbReference type="HOGENOM" id="CLU_3067198_0_0_0"/>
<reference evidence="2 3" key="1">
    <citation type="journal article" date="2009" name="PLoS ONE">
        <title>Complete genome sequence of the aerobic CO-oxidizing thermophile Thermomicrobium roseum.</title>
        <authorList>
            <person name="Wu D."/>
            <person name="Raymond J."/>
            <person name="Wu M."/>
            <person name="Chatterji S."/>
            <person name="Ren Q."/>
            <person name="Graham J.E."/>
            <person name="Bryant D.A."/>
            <person name="Robb F."/>
            <person name="Colman A."/>
            <person name="Tallon L.J."/>
            <person name="Badger J.H."/>
            <person name="Madupu R."/>
            <person name="Ward N.L."/>
            <person name="Eisen J.A."/>
        </authorList>
    </citation>
    <scope>NUCLEOTIDE SEQUENCE [LARGE SCALE GENOMIC DNA]</scope>
    <source>
        <strain evidence="3">ATCC 27502 / DSM 5159 / P-2</strain>
        <plasmid evidence="2">unnamed</plasmid>
    </source>
</reference>
<name>B9L3Q8_THERP</name>
<protein>
    <submittedName>
        <fullName evidence="2">Uncharacterized protein</fullName>
    </submittedName>
</protein>
<evidence type="ECO:0000313" key="3">
    <source>
        <dbReference type="Proteomes" id="UP000000447"/>
    </source>
</evidence>
<dbReference type="KEGG" id="tro:trd_A0422"/>
<sequence length="53" mass="6021">MSLLEVCCATTAPARLTHGETARQRLIARLERPVPRSVDPDADPRRRRRRTPA</sequence>
<dbReference type="EMBL" id="CP001276">
    <property type="protein sequence ID" value="ACM07252.1"/>
    <property type="molecule type" value="Genomic_DNA"/>
</dbReference>
<feature type="region of interest" description="Disordered" evidence="1">
    <location>
        <begin position="27"/>
        <end position="53"/>
    </location>
</feature>
<organism evidence="2 3">
    <name type="scientific">Thermomicrobium roseum (strain ATCC 27502 / DSM 5159 / P-2)</name>
    <dbReference type="NCBI Taxonomy" id="309801"/>
    <lineage>
        <taxon>Bacteria</taxon>
        <taxon>Pseudomonadati</taxon>
        <taxon>Thermomicrobiota</taxon>
        <taxon>Thermomicrobia</taxon>
        <taxon>Thermomicrobiales</taxon>
        <taxon>Thermomicrobiaceae</taxon>
        <taxon>Thermomicrobium</taxon>
    </lineage>
</organism>
<dbReference type="AlphaFoldDB" id="B9L3Q8"/>
<geneLocation type="plasmid" evidence="3">
    <name>Tros</name>
</geneLocation>
<dbReference type="Proteomes" id="UP000000447">
    <property type="component" value="Plasmid unnamed"/>
</dbReference>
<gene>
    <name evidence="2" type="ordered locus">trd_A0422</name>
</gene>
<accession>B9L3Q8</accession>
<keyword evidence="3" id="KW-1185">Reference proteome</keyword>
<keyword evidence="2" id="KW-0614">Plasmid</keyword>
<feature type="compositionally biased region" description="Basic and acidic residues" evidence="1">
    <location>
        <begin position="27"/>
        <end position="44"/>
    </location>
</feature>